<dbReference type="Pfam" id="PF12776">
    <property type="entry name" value="Myb_DNA-bind_3"/>
    <property type="match status" value="1"/>
</dbReference>
<feature type="region of interest" description="Disordered" evidence="1">
    <location>
        <begin position="141"/>
        <end position="182"/>
    </location>
</feature>
<reference evidence="3" key="1">
    <citation type="submission" date="2021-02" db="EMBL/GenBank/DDBJ databases">
        <authorList>
            <person name="Palmer J.M."/>
        </authorList>
    </citation>
    <scope>NUCLEOTIDE SEQUENCE</scope>
    <source>
        <strain evidence="3">SCRP734</strain>
    </source>
</reference>
<dbReference type="EMBL" id="JAGDFM010000068">
    <property type="protein sequence ID" value="KAG7387982.1"/>
    <property type="molecule type" value="Genomic_DNA"/>
</dbReference>
<name>A0A8T1W271_9STRA</name>
<feature type="domain" description="Myb/SANT-like" evidence="2">
    <location>
        <begin position="11"/>
        <end position="105"/>
    </location>
</feature>
<proteinExistence type="predicted"/>
<evidence type="ECO:0000256" key="1">
    <source>
        <dbReference type="SAM" id="MobiDB-lite"/>
    </source>
</evidence>
<accession>A0A8T1W271</accession>
<organism evidence="3 4">
    <name type="scientific">Phytophthora pseudosyringae</name>
    <dbReference type="NCBI Taxonomy" id="221518"/>
    <lineage>
        <taxon>Eukaryota</taxon>
        <taxon>Sar</taxon>
        <taxon>Stramenopiles</taxon>
        <taxon>Oomycota</taxon>
        <taxon>Peronosporomycetes</taxon>
        <taxon>Peronosporales</taxon>
        <taxon>Peronosporaceae</taxon>
        <taxon>Phytophthora</taxon>
    </lineage>
</organism>
<evidence type="ECO:0000259" key="2">
    <source>
        <dbReference type="Pfam" id="PF12776"/>
    </source>
</evidence>
<dbReference type="AlphaFoldDB" id="A0A8T1W271"/>
<sequence>MDQPAKKQRATWKRSQERLLLQCYLGARNDATLRSDKGIKSKGWAHDVSRLAQDGVAASKDQCKTKYSRIMYEQHDTVKRLKGMSGAGWNSEIQAPFLRDEVWDNLSKTQPRNASLLKCFREEGPDMQDSAQGEATIYYGGHEDQDPPAFSSPSIAERTKRIKRYRDGRKDKSSQVEESTATMTSFFTTAERYFQQMKLLAKELGDQAEVDIE</sequence>
<comment type="caution">
    <text evidence="3">The sequence shown here is derived from an EMBL/GenBank/DDBJ whole genome shotgun (WGS) entry which is preliminary data.</text>
</comment>
<dbReference type="Proteomes" id="UP000694044">
    <property type="component" value="Unassembled WGS sequence"/>
</dbReference>
<dbReference type="InterPro" id="IPR024752">
    <property type="entry name" value="Myb/SANT-like_dom"/>
</dbReference>
<protein>
    <recommendedName>
        <fullName evidence="2">Myb/SANT-like domain-containing protein</fullName>
    </recommendedName>
</protein>
<evidence type="ECO:0000313" key="4">
    <source>
        <dbReference type="Proteomes" id="UP000694044"/>
    </source>
</evidence>
<keyword evidence="4" id="KW-1185">Reference proteome</keyword>
<gene>
    <name evidence="3" type="ORF">PHYPSEUDO_013234</name>
</gene>
<dbReference type="OrthoDB" id="121822at2759"/>
<evidence type="ECO:0000313" key="3">
    <source>
        <dbReference type="EMBL" id="KAG7387982.1"/>
    </source>
</evidence>